<name>A0ABW5SBV4_9FLAO</name>
<dbReference type="Proteomes" id="UP001597357">
    <property type="component" value="Unassembled WGS sequence"/>
</dbReference>
<gene>
    <name evidence="2" type="ORF">ACFSQ0_04715</name>
</gene>
<organism evidence="2 3">
    <name type="scientific">Mesonia sediminis</name>
    <dbReference type="NCBI Taxonomy" id="1703946"/>
    <lineage>
        <taxon>Bacteria</taxon>
        <taxon>Pseudomonadati</taxon>
        <taxon>Bacteroidota</taxon>
        <taxon>Flavobacteriia</taxon>
        <taxon>Flavobacteriales</taxon>
        <taxon>Flavobacteriaceae</taxon>
        <taxon>Mesonia</taxon>
    </lineage>
</organism>
<evidence type="ECO:0000256" key="1">
    <source>
        <dbReference type="SAM" id="SignalP"/>
    </source>
</evidence>
<protein>
    <submittedName>
        <fullName evidence="2">Uncharacterized protein</fullName>
    </submittedName>
</protein>
<proteinExistence type="predicted"/>
<evidence type="ECO:0000313" key="3">
    <source>
        <dbReference type="Proteomes" id="UP001597357"/>
    </source>
</evidence>
<dbReference type="EMBL" id="JBHULZ010000023">
    <property type="protein sequence ID" value="MFD2697285.1"/>
    <property type="molecule type" value="Genomic_DNA"/>
</dbReference>
<dbReference type="RefSeq" id="WP_379044858.1">
    <property type="nucleotide sequence ID" value="NZ_JBHULZ010000023.1"/>
</dbReference>
<comment type="caution">
    <text evidence="2">The sequence shown here is derived from an EMBL/GenBank/DDBJ whole genome shotgun (WGS) entry which is preliminary data.</text>
</comment>
<feature type="signal peptide" evidence="1">
    <location>
        <begin position="1"/>
        <end position="18"/>
    </location>
</feature>
<keyword evidence="3" id="KW-1185">Reference proteome</keyword>
<reference evidence="3" key="1">
    <citation type="journal article" date="2019" name="Int. J. Syst. Evol. Microbiol.">
        <title>The Global Catalogue of Microorganisms (GCM) 10K type strain sequencing project: providing services to taxonomists for standard genome sequencing and annotation.</title>
        <authorList>
            <consortium name="The Broad Institute Genomics Platform"/>
            <consortium name="The Broad Institute Genome Sequencing Center for Infectious Disease"/>
            <person name="Wu L."/>
            <person name="Ma J."/>
        </authorList>
    </citation>
    <scope>NUCLEOTIDE SEQUENCE [LARGE SCALE GENOMIC DNA]</scope>
    <source>
        <strain evidence="3">KCTC 42255</strain>
    </source>
</reference>
<evidence type="ECO:0000313" key="2">
    <source>
        <dbReference type="EMBL" id="MFD2697285.1"/>
    </source>
</evidence>
<keyword evidence="1" id="KW-0732">Signal</keyword>
<sequence>MKKFLLLLFMSIAMFVNGQELKQAQKIPQTNYNLELPLRLKNHSLALGTFLGAIESKERNFSIPPIKMHQFSTFKKIDMLALAEEKHYNKNKANYSMQLPTRQLQQIKQRVEVYYDSRSNFKRQTEFSVDTDPRKTRDGGIKNEAYEDMSRPFIRNPYGYYYRGNYMGNKNARGRNFNFYLN</sequence>
<accession>A0ABW5SBV4</accession>
<feature type="chain" id="PRO_5045890958" evidence="1">
    <location>
        <begin position="19"/>
        <end position="182"/>
    </location>
</feature>